<dbReference type="AlphaFoldDB" id="A0A650EMX4"/>
<dbReference type="Gene3D" id="2.40.128.520">
    <property type="match status" value="1"/>
</dbReference>
<name>A0A650EMX4_9HELI</name>
<evidence type="ECO:0000259" key="1">
    <source>
        <dbReference type="Pfam" id="PF09917"/>
    </source>
</evidence>
<dbReference type="PANTHER" id="PTHR36919">
    <property type="entry name" value="BLR1215 PROTEIN"/>
    <property type="match status" value="1"/>
</dbReference>
<accession>A0A650EMX4</accession>
<proteinExistence type="predicted"/>
<sequence length="167" mass="19339">MRKLLKYSVIVFLFGQCFAQDLVGYYMTHKGESGRQAIVEFFKKDNKYYAYGFANLDGAPPKKDIHNENPALRDRIDKTTVFIFDLVRDGSSNTYKDGRVYNFDTGKIYYAKITLKDNGLELRGSVDKMGLVGETKVWRRLSDEEIKHWLPEKPDFAPVEASIKDYQ</sequence>
<organism evidence="2">
    <name type="scientific">uncultured Helicobacter sp</name>
    <dbReference type="NCBI Taxonomy" id="175537"/>
    <lineage>
        <taxon>Bacteria</taxon>
        <taxon>Pseudomonadati</taxon>
        <taxon>Campylobacterota</taxon>
        <taxon>Epsilonproteobacteria</taxon>
        <taxon>Campylobacterales</taxon>
        <taxon>Helicobacteraceae</taxon>
        <taxon>Helicobacter</taxon>
        <taxon>environmental samples</taxon>
    </lineage>
</organism>
<protein>
    <recommendedName>
        <fullName evidence="1">DUF2147 domain-containing protein</fullName>
    </recommendedName>
</protein>
<gene>
    <name evidence="2" type="ORF">Helico5904_1900</name>
</gene>
<dbReference type="PANTHER" id="PTHR36919:SF2">
    <property type="entry name" value="BLL6627 PROTEIN"/>
    <property type="match status" value="1"/>
</dbReference>
<dbReference type="EMBL" id="MN577569">
    <property type="protein sequence ID" value="QGT50518.1"/>
    <property type="molecule type" value="Genomic_DNA"/>
</dbReference>
<dbReference type="InterPro" id="IPR019223">
    <property type="entry name" value="DUF2147"/>
</dbReference>
<evidence type="ECO:0000313" key="2">
    <source>
        <dbReference type="EMBL" id="QGT50518.1"/>
    </source>
</evidence>
<dbReference type="Pfam" id="PF09917">
    <property type="entry name" value="DUF2147"/>
    <property type="match status" value="1"/>
</dbReference>
<feature type="domain" description="DUF2147" evidence="1">
    <location>
        <begin position="24"/>
        <end position="140"/>
    </location>
</feature>
<reference evidence="2" key="1">
    <citation type="journal article" date="2020" name="J. ISSAAS">
        <title>Lactobacilli and other gastrointestinal microbiota of Peromyscus leucopus, reservoir host for agents of Lyme disease and other zoonoses in North America.</title>
        <authorList>
            <person name="Milovic A."/>
            <person name="Bassam K."/>
            <person name="Shao H."/>
            <person name="Chatzistamou I."/>
            <person name="Tufts D.M."/>
            <person name="Diuk-Wasser M."/>
            <person name="Barbour A.G."/>
        </authorList>
    </citation>
    <scope>NUCLEOTIDE SEQUENCE</scope>
    <source>
        <strain evidence="2">LL4</strain>
    </source>
</reference>